<dbReference type="OMA" id="CNADEAT"/>
<accession>B4LCG3</accession>
<dbReference type="HOGENOM" id="CLU_197014_0_0_1"/>
<organism evidence="2 3">
    <name type="scientific">Drosophila virilis</name>
    <name type="common">Fruit fly</name>
    <dbReference type="NCBI Taxonomy" id="7244"/>
    <lineage>
        <taxon>Eukaryota</taxon>
        <taxon>Metazoa</taxon>
        <taxon>Ecdysozoa</taxon>
        <taxon>Arthropoda</taxon>
        <taxon>Hexapoda</taxon>
        <taxon>Insecta</taxon>
        <taxon>Pterygota</taxon>
        <taxon>Neoptera</taxon>
        <taxon>Endopterygota</taxon>
        <taxon>Diptera</taxon>
        <taxon>Brachycera</taxon>
        <taxon>Muscomorpha</taxon>
        <taxon>Ephydroidea</taxon>
        <taxon>Drosophilidae</taxon>
        <taxon>Drosophila</taxon>
    </lineage>
</organism>
<dbReference type="Proteomes" id="UP000008792">
    <property type="component" value="Unassembled WGS sequence"/>
</dbReference>
<evidence type="ECO:0000313" key="3">
    <source>
        <dbReference type="Proteomes" id="UP000008792"/>
    </source>
</evidence>
<keyword evidence="3" id="KW-1185">Reference proteome</keyword>
<proteinExistence type="predicted"/>
<sequence>MAKITVLFLLFALFVFCCAEEVQNQDNPLEPLAAQLKKIMTDVNAFLEQHVDKEKLKQFADSALKNGQQFVGDITADLKKPVEK</sequence>
<dbReference type="AlphaFoldDB" id="B4LCG3"/>
<dbReference type="PhylomeDB" id="B4LCG3"/>
<name>B4LCG3_DROVI</name>
<evidence type="ECO:0000256" key="1">
    <source>
        <dbReference type="SAM" id="SignalP"/>
    </source>
</evidence>
<keyword evidence="1" id="KW-0732">Signal</keyword>
<feature type="signal peptide" evidence="1">
    <location>
        <begin position="1"/>
        <end position="19"/>
    </location>
</feature>
<reference evidence="2 3" key="1">
    <citation type="journal article" date="2007" name="Nature">
        <title>Evolution of genes and genomes on the Drosophila phylogeny.</title>
        <authorList>
            <consortium name="Drosophila 12 Genomes Consortium"/>
            <person name="Clark A.G."/>
            <person name="Eisen M.B."/>
            <person name="Smith D.R."/>
            <person name="Bergman C.M."/>
            <person name="Oliver B."/>
            <person name="Markow T.A."/>
            <person name="Kaufman T.C."/>
            <person name="Kellis M."/>
            <person name="Gelbart W."/>
            <person name="Iyer V.N."/>
            <person name="Pollard D.A."/>
            <person name="Sackton T.B."/>
            <person name="Larracuente A.M."/>
            <person name="Singh N.D."/>
            <person name="Abad J.P."/>
            <person name="Abt D.N."/>
            <person name="Adryan B."/>
            <person name="Aguade M."/>
            <person name="Akashi H."/>
            <person name="Anderson W.W."/>
            <person name="Aquadro C.F."/>
            <person name="Ardell D.H."/>
            <person name="Arguello R."/>
            <person name="Artieri C.G."/>
            <person name="Barbash D.A."/>
            <person name="Barker D."/>
            <person name="Barsanti P."/>
            <person name="Batterham P."/>
            <person name="Batzoglou S."/>
            <person name="Begun D."/>
            <person name="Bhutkar A."/>
            <person name="Blanco E."/>
            <person name="Bosak S.A."/>
            <person name="Bradley R.K."/>
            <person name="Brand A.D."/>
            <person name="Brent M.R."/>
            <person name="Brooks A.N."/>
            <person name="Brown R.H."/>
            <person name="Butlin R.K."/>
            <person name="Caggese C."/>
            <person name="Calvi B.R."/>
            <person name="Bernardo de Carvalho A."/>
            <person name="Caspi A."/>
            <person name="Castrezana S."/>
            <person name="Celniker S.E."/>
            <person name="Chang J.L."/>
            <person name="Chapple C."/>
            <person name="Chatterji S."/>
            <person name="Chinwalla A."/>
            <person name="Civetta A."/>
            <person name="Clifton S.W."/>
            <person name="Comeron J.M."/>
            <person name="Costello J.C."/>
            <person name="Coyne J.A."/>
            <person name="Daub J."/>
            <person name="David R.G."/>
            <person name="Delcher A.L."/>
            <person name="Delehaunty K."/>
            <person name="Do C.B."/>
            <person name="Ebling H."/>
            <person name="Edwards K."/>
            <person name="Eickbush T."/>
            <person name="Evans J.D."/>
            <person name="Filipski A."/>
            <person name="Findeiss S."/>
            <person name="Freyhult E."/>
            <person name="Fulton L."/>
            <person name="Fulton R."/>
            <person name="Garcia A.C."/>
            <person name="Gardiner A."/>
            <person name="Garfield D.A."/>
            <person name="Garvin B.E."/>
            <person name="Gibson G."/>
            <person name="Gilbert D."/>
            <person name="Gnerre S."/>
            <person name="Godfrey J."/>
            <person name="Good R."/>
            <person name="Gotea V."/>
            <person name="Gravely B."/>
            <person name="Greenberg A.J."/>
            <person name="Griffiths-Jones S."/>
            <person name="Gross S."/>
            <person name="Guigo R."/>
            <person name="Gustafson E.A."/>
            <person name="Haerty W."/>
            <person name="Hahn M.W."/>
            <person name="Halligan D.L."/>
            <person name="Halpern A.L."/>
            <person name="Halter G.M."/>
            <person name="Han M.V."/>
            <person name="Heger A."/>
            <person name="Hillier L."/>
            <person name="Hinrichs A.S."/>
            <person name="Holmes I."/>
            <person name="Hoskins R.A."/>
            <person name="Hubisz M.J."/>
            <person name="Hultmark D."/>
            <person name="Huntley M.A."/>
            <person name="Jaffe D.B."/>
            <person name="Jagadeeshan S."/>
            <person name="Jeck W.R."/>
            <person name="Johnson J."/>
            <person name="Jones C.D."/>
            <person name="Jordan W.C."/>
            <person name="Karpen G.H."/>
            <person name="Kataoka E."/>
            <person name="Keightley P.D."/>
            <person name="Kheradpour P."/>
            <person name="Kirkness E.F."/>
            <person name="Koerich L.B."/>
            <person name="Kristiansen K."/>
            <person name="Kudrna D."/>
            <person name="Kulathinal R.J."/>
            <person name="Kumar S."/>
            <person name="Kwok R."/>
            <person name="Lander E."/>
            <person name="Langley C.H."/>
            <person name="Lapoint R."/>
            <person name="Lazzaro B.P."/>
            <person name="Lee S.J."/>
            <person name="Levesque L."/>
            <person name="Li R."/>
            <person name="Lin C.F."/>
            <person name="Lin M.F."/>
            <person name="Lindblad-Toh K."/>
            <person name="Llopart A."/>
            <person name="Long M."/>
            <person name="Low L."/>
            <person name="Lozovsky E."/>
            <person name="Lu J."/>
            <person name="Luo M."/>
            <person name="Machado C.A."/>
            <person name="Makalowski W."/>
            <person name="Marzo M."/>
            <person name="Matsuda M."/>
            <person name="Matzkin L."/>
            <person name="McAllister B."/>
            <person name="McBride C.S."/>
            <person name="McKernan B."/>
            <person name="McKernan K."/>
            <person name="Mendez-Lago M."/>
            <person name="Minx P."/>
            <person name="Mollenhauer M.U."/>
            <person name="Montooth K."/>
            <person name="Mount S.M."/>
            <person name="Mu X."/>
            <person name="Myers E."/>
            <person name="Negre B."/>
            <person name="Newfeld S."/>
            <person name="Nielsen R."/>
            <person name="Noor M.A."/>
            <person name="O'Grady P."/>
            <person name="Pachter L."/>
            <person name="Papaceit M."/>
            <person name="Parisi M.J."/>
            <person name="Parisi M."/>
            <person name="Parts L."/>
            <person name="Pedersen J.S."/>
            <person name="Pesole G."/>
            <person name="Phillippy A.M."/>
            <person name="Ponting C.P."/>
            <person name="Pop M."/>
            <person name="Porcelli D."/>
            <person name="Powell J.R."/>
            <person name="Prohaska S."/>
            <person name="Pruitt K."/>
            <person name="Puig M."/>
            <person name="Quesneville H."/>
            <person name="Ram K.R."/>
            <person name="Rand D."/>
            <person name="Rasmussen M.D."/>
            <person name="Reed L.K."/>
            <person name="Reenan R."/>
            <person name="Reily A."/>
            <person name="Remington K.A."/>
            <person name="Rieger T.T."/>
            <person name="Ritchie M.G."/>
            <person name="Robin C."/>
            <person name="Rogers Y.H."/>
            <person name="Rohde C."/>
            <person name="Rozas J."/>
            <person name="Rubenfield M.J."/>
            <person name="Ruiz A."/>
            <person name="Russo S."/>
            <person name="Salzberg S.L."/>
            <person name="Sanchez-Gracia A."/>
            <person name="Saranga D.J."/>
            <person name="Sato H."/>
            <person name="Schaeffer S.W."/>
            <person name="Schatz M.C."/>
            <person name="Schlenke T."/>
            <person name="Schwartz R."/>
            <person name="Segarra C."/>
            <person name="Singh R.S."/>
            <person name="Sirot L."/>
            <person name="Sirota M."/>
            <person name="Sisneros N.B."/>
            <person name="Smith C.D."/>
            <person name="Smith T.F."/>
            <person name="Spieth J."/>
            <person name="Stage D.E."/>
            <person name="Stark A."/>
            <person name="Stephan W."/>
            <person name="Strausberg R.L."/>
            <person name="Strempel S."/>
            <person name="Sturgill D."/>
            <person name="Sutton G."/>
            <person name="Sutton G.G."/>
            <person name="Tao W."/>
            <person name="Teichmann S."/>
            <person name="Tobari Y.N."/>
            <person name="Tomimura Y."/>
            <person name="Tsolas J.M."/>
            <person name="Valente V.L."/>
            <person name="Venter E."/>
            <person name="Venter J.C."/>
            <person name="Vicario S."/>
            <person name="Vieira F.G."/>
            <person name="Vilella A.J."/>
            <person name="Villasante A."/>
            <person name="Walenz B."/>
            <person name="Wang J."/>
            <person name="Wasserman M."/>
            <person name="Watts T."/>
            <person name="Wilson D."/>
            <person name="Wilson R.K."/>
            <person name="Wing R.A."/>
            <person name="Wolfner M.F."/>
            <person name="Wong A."/>
            <person name="Wong G.K."/>
            <person name="Wu C.I."/>
            <person name="Wu G."/>
            <person name="Yamamoto D."/>
            <person name="Yang H.P."/>
            <person name="Yang S.P."/>
            <person name="Yorke J.A."/>
            <person name="Yoshida K."/>
            <person name="Zdobnov E."/>
            <person name="Zhang P."/>
            <person name="Zhang Y."/>
            <person name="Zimin A.V."/>
            <person name="Baldwin J."/>
            <person name="Abdouelleil A."/>
            <person name="Abdulkadir J."/>
            <person name="Abebe A."/>
            <person name="Abera B."/>
            <person name="Abreu J."/>
            <person name="Acer S.C."/>
            <person name="Aftuck L."/>
            <person name="Alexander A."/>
            <person name="An P."/>
            <person name="Anderson E."/>
            <person name="Anderson S."/>
            <person name="Arachi H."/>
            <person name="Azer M."/>
            <person name="Bachantsang P."/>
            <person name="Barry A."/>
            <person name="Bayul T."/>
            <person name="Berlin A."/>
            <person name="Bessette D."/>
            <person name="Bloom T."/>
            <person name="Blye J."/>
            <person name="Boguslavskiy L."/>
            <person name="Bonnet C."/>
            <person name="Boukhgalter B."/>
            <person name="Bourzgui I."/>
            <person name="Brown A."/>
            <person name="Cahill P."/>
            <person name="Channer S."/>
            <person name="Cheshatsang Y."/>
            <person name="Chuda L."/>
            <person name="Citroen M."/>
            <person name="Collymore A."/>
            <person name="Cooke P."/>
            <person name="Costello M."/>
            <person name="D'Aco K."/>
            <person name="Daza R."/>
            <person name="De Haan G."/>
            <person name="DeGray S."/>
            <person name="DeMaso C."/>
            <person name="Dhargay N."/>
            <person name="Dooley K."/>
            <person name="Dooley E."/>
            <person name="Doricent M."/>
            <person name="Dorje P."/>
            <person name="Dorjee K."/>
            <person name="Dupes A."/>
            <person name="Elong R."/>
            <person name="Falk J."/>
            <person name="Farina A."/>
            <person name="Faro S."/>
            <person name="Ferguson D."/>
            <person name="Fisher S."/>
            <person name="Foley C.D."/>
            <person name="Franke A."/>
            <person name="Friedrich D."/>
            <person name="Gadbois L."/>
            <person name="Gearin G."/>
            <person name="Gearin C.R."/>
            <person name="Giannoukos G."/>
            <person name="Goode T."/>
            <person name="Graham J."/>
            <person name="Grandbois E."/>
            <person name="Grewal S."/>
            <person name="Gyaltsen K."/>
            <person name="Hafez N."/>
            <person name="Hagos B."/>
            <person name="Hall J."/>
            <person name="Henson C."/>
            <person name="Hollinger A."/>
            <person name="Honan T."/>
            <person name="Huard M.D."/>
            <person name="Hughes L."/>
            <person name="Hurhula B."/>
            <person name="Husby M.E."/>
            <person name="Kamat A."/>
            <person name="Kanga B."/>
            <person name="Kashin S."/>
            <person name="Khazanovich D."/>
            <person name="Kisner P."/>
            <person name="Lance K."/>
            <person name="Lara M."/>
            <person name="Lee W."/>
            <person name="Lennon N."/>
            <person name="Letendre F."/>
            <person name="LeVine R."/>
            <person name="Lipovsky A."/>
            <person name="Liu X."/>
            <person name="Liu J."/>
            <person name="Liu S."/>
            <person name="Lokyitsang T."/>
            <person name="Lokyitsang Y."/>
            <person name="Lubonja R."/>
            <person name="Lui A."/>
            <person name="MacDonald P."/>
            <person name="Magnisalis V."/>
            <person name="Maru K."/>
            <person name="Matthews C."/>
            <person name="McCusker W."/>
            <person name="McDonough S."/>
            <person name="Mehta T."/>
            <person name="Meldrim J."/>
            <person name="Meneus L."/>
            <person name="Mihai O."/>
            <person name="Mihalev A."/>
            <person name="Mihova T."/>
            <person name="Mittelman R."/>
            <person name="Mlenga V."/>
            <person name="Montmayeur A."/>
            <person name="Mulrain L."/>
            <person name="Navidi A."/>
            <person name="Naylor J."/>
            <person name="Negash T."/>
            <person name="Nguyen T."/>
            <person name="Nguyen N."/>
            <person name="Nicol R."/>
            <person name="Norbu C."/>
            <person name="Norbu N."/>
            <person name="Novod N."/>
            <person name="O'Neill B."/>
            <person name="Osman S."/>
            <person name="Markiewicz E."/>
            <person name="Oyono O.L."/>
            <person name="Patti C."/>
            <person name="Phunkhang P."/>
            <person name="Pierre F."/>
            <person name="Priest M."/>
            <person name="Raghuraman S."/>
            <person name="Rege F."/>
            <person name="Reyes R."/>
            <person name="Rise C."/>
            <person name="Rogov P."/>
            <person name="Ross K."/>
            <person name="Ryan E."/>
            <person name="Settipalli S."/>
            <person name="Shea T."/>
            <person name="Sherpa N."/>
            <person name="Shi L."/>
            <person name="Shih D."/>
            <person name="Sparrow T."/>
            <person name="Spaulding J."/>
            <person name="Stalker J."/>
            <person name="Stange-Thomann N."/>
            <person name="Stavropoulos S."/>
            <person name="Stone C."/>
            <person name="Strader C."/>
            <person name="Tesfaye S."/>
            <person name="Thomson T."/>
            <person name="Thoulutsang Y."/>
            <person name="Thoulutsang D."/>
            <person name="Topham K."/>
            <person name="Topping I."/>
            <person name="Tsamla T."/>
            <person name="Vassiliev H."/>
            <person name="Vo A."/>
            <person name="Wangchuk T."/>
            <person name="Wangdi T."/>
            <person name="Weiand M."/>
            <person name="Wilkinson J."/>
            <person name="Wilson A."/>
            <person name="Yadav S."/>
            <person name="Young G."/>
            <person name="Yu Q."/>
            <person name="Zembek L."/>
            <person name="Zhong D."/>
            <person name="Zimmer A."/>
            <person name="Zwirko Z."/>
            <person name="Jaffe D.B."/>
            <person name="Alvarez P."/>
            <person name="Brockman W."/>
            <person name="Butler J."/>
            <person name="Chin C."/>
            <person name="Gnerre S."/>
            <person name="Grabherr M."/>
            <person name="Kleber M."/>
            <person name="Mauceli E."/>
            <person name="MacCallum I."/>
        </authorList>
    </citation>
    <scope>NUCLEOTIDE SEQUENCE [LARGE SCALE GENOMIC DNA]</scope>
    <source>
        <strain evidence="3">Tucson 15010-1051.87</strain>
    </source>
</reference>
<gene>
    <name evidence="2" type="primary">Dvir\GJ13474</name>
    <name evidence="2" type="ORF">Dvir_GJ13474</name>
</gene>
<protein>
    <submittedName>
        <fullName evidence="2">Uncharacterized protein, isoform A</fullName>
    </submittedName>
</protein>
<feature type="chain" id="PRO_5002815705" evidence="1">
    <location>
        <begin position="20"/>
        <end position="84"/>
    </location>
</feature>
<evidence type="ECO:0000313" key="2">
    <source>
        <dbReference type="EMBL" id="EDW69826.1"/>
    </source>
</evidence>
<dbReference type="EMBL" id="CH940647">
    <property type="protein sequence ID" value="EDW69826.1"/>
    <property type="molecule type" value="Genomic_DNA"/>
</dbReference>